<name>A0A6L2KJF2_TANCI</name>
<evidence type="ECO:0000313" key="1">
    <source>
        <dbReference type="EMBL" id="GEU48782.1"/>
    </source>
</evidence>
<accession>A0A6L2KJF2</accession>
<dbReference type="CDD" id="cd09272">
    <property type="entry name" value="RNase_HI_RT_Ty1"/>
    <property type="match status" value="1"/>
</dbReference>
<organism evidence="1">
    <name type="scientific">Tanacetum cinerariifolium</name>
    <name type="common">Dalmatian daisy</name>
    <name type="synonym">Chrysanthemum cinerariifolium</name>
    <dbReference type="NCBI Taxonomy" id="118510"/>
    <lineage>
        <taxon>Eukaryota</taxon>
        <taxon>Viridiplantae</taxon>
        <taxon>Streptophyta</taxon>
        <taxon>Embryophyta</taxon>
        <taxon>Tracheophyta</taxon>
        <taxon>Spermatophyta</taxon>
        <taxon>Magnoliopsida</taxon>
        <taxon>eudicotyledons</taxon>
        <taxon>Gunneridae</taxon>
        <taxon>Pentapetalae</taxon>
        <taxon>asterids</taxon>
        <taxon>campanulids</taxon>
        <taxon>Asterales</taxon>
        <taxon>Asteraceae</taxon>
        <taxon>Asteroideae</taxon>
        <taxon>Anthemideae</taxon>
        <taxon>Anthemidinae</taxon>
        <taxon>Tanacetum</taxon>
    </lineage>
</organism>
<dbReference type="EMBL" id="BKCJ010002471">
    <property type="protein sequence ID" value="GEU48782.1"/>
    <property type="molecule type" value="Genomic_DNA"/>
</dbReference>
<evidence type="ECO:0008006" key="2">
    <source>
        <dbReference type="Google" id="ProtNLM"/>
    </source>
</evidence>
<reference evidence="1" key="1">
    <citation type="journal article" date="2019" name="Sci. Rep.">
        <title>Draft genome of Tanacetum cinerariifolium, the natural source of mosquito coil.</title>
        <authorList>
            <person name="Yamashiro T."/>
            <person name="Shiraishi A."/>
            <person name="Satake H."/>
            <person name="Nakayama K."/>
        </authorList>
    </citation>
    <scope>NUCLEOTIDE SEQUENCE</scope>
</reference>
<sequence>MSFWGYALESSARILNMVPTKKVNKILYELWHEKVLNLSYLKVWSIVDFDEIQRQDEQTLDNASEHQPEDEYDDVDPQKNVNLVRRSARIPQEPERYGFYNVDEEHELDIKAIRILIAIAAYYDYDIWQMDVKTAFLNGLLNEDMDTSKREHIPMQPNVDLSKAQGPSTPVEVMRMKGTTYASTVGYIIYAVRCTRPDVAFSQNLTSRYQQNPSESHWTFVKNILKYLRNTKDMLLVYGGDSKTELSVTCYTDASWETNRDDLRSHTGYVFVMNEGTVDWKISKQSTTAISYMETEYIVASEAVMEAIWICKFIYRLGIISNKDRLMDMYCDNTSAVTIANEPGVQRVPNIFEKNITLFEK</sequence>
<comment type="caution">
    <text evidence="1">The sequence shown here is derived from an EMBL/GenBank/DDBJ whole genome shotgun (WGS) entry which is preliminary data.</text>
</comment>
<dbReference type="AlphaFoldDB" id="A0A6L2KJF2"/>
<proteinExistence type="predicted"/>
<gene>
    <name evidence="1" type="ORF">Tci_020760</name>
</gene>
<dbReference type="PANTHER" id="PTHR11439:SF496">
    <property type="entry name" value="RNA-DIRECTED DNA POLYMERASE"/>
    <property type="match status" value="1"/>
</dbReference>
<dbReference type="PANTHER" id="PTHR11439">
    <property type="entry name" value="GAG-POL-RELATED RETROTRANSPOSON"/>
    <property type="match status" value="1"/>
</dbReference>
<protein>
    <recommendedName>
        <fullName evidence="2">Reverse transcriptase Ty1/copia-type domain-containing protein</fullName>
    </recommendedName>
</protein>